<evidence type="ECO:0000256" key="8">
    <source>
        <dbReference type="ARBA" id="ARBA00022833"/>
    </source>
</evidence>
<dbReference type="GO" id="GO:0005576">
    <property type="term" value="C:extracellular region"/>
    <property type="evidence" value="ECO:0007669"/>
    <property type="project" value="UniProtKB-SubCell"/>
</dbReference>
<dbReference type="Pfam" id="PF00149">
    <property type="entry name" value="Metallophos"/>
    <property type="match status" value="1"/>
</dbReference>
<evidence type="ECO:0000259" key="12">
    <source>
        <dbReference type="Pfam" id="PF00149"/>
    </source>
</evidence>
<feature type="binding site" evidence="11">
    <location>
        <position position="215"/>
    </location>
    <ligand>
        <name>Fe cation</name>
        <dbReference type="ChEBI" id="CHEBI:24875"/>
        <label>2</label>
    </ligand>
</feature>
<evidence type="ECO:0000256" key="10">
    <source>
        <dbReference type="PIRNR" id="PIRNR000898"/>
    </source>
</evidence>
<dbReference type="InterPro" id="IPR004843">
    <property type="entry name" value="Calcineurin-like_PHP"/>
</dbReference>
<dbReference type="FunFam" id="3.60.21.10:FF:000027">
    <property type="entry name" value="Purple acid phosphatase"/>
    <property type="match status" value="1"/>
</dbReference>
<feature type="binding site" evidence="11">
    <location>
        <position position="86"/>
    </location>
    <ligand>
        <name>Fe cation</name>
        <dbReference type="ChEBI" id="CHEBI:24875"/>
        <label>1</label>
    </ligand>
</feature>
<feature type="binding site" evidence="11">
    <location>
        <position position="121"/>
    </location>
    <ligand>
        <name>Fe cation</name>
        <dbReference type="ChEBI" id="CHEBI:24875"/>
        <label>2</label>
    </ligand>
</feature>
<evidence type="ECO:0000256" key="5">
    <source>
        <dbReference type="ARBA" id="ARBA00022723"/>
    </source>
</evidence>
<keyword evidence="10 11" id="KW-0408">Iron</keyword>
<reference evidence="13" key="1">
    <citation type="submission" date="2019-08" db="EMBL/GenBank/DDBJ databases">
        <title>Reference gene set and small RNA set construction with multiple tissues from Davidia involucrata Baill.</title>
        <authorList>
            <person name="Yang H."/>
            <person name="Zhou C."/>
            <person name="Li G."/>
            <person name="Wang J."/>
            <person name="Gao P."/>
            <person name="Wang M."/>
            <person name="Wang R."/>
            <person name="Zhao Y."/>
        </authorList>
    </citation>
    <scope>NUCLEOTIDE SEQUENCE</scope>
    <source>
        <tissue evidence="13">Mixed with DoveR01_LX</tissue>
    </source>
</reference>
<feature type="domain" description="Calcineurin-like phosphoesterase" evidence="12">
    <location>
        <begin position="44"/>
        <end position="253"/>
    </location>
</feature>
<name>A0A5B7CD31_DAVIN</name>
<evidence type="ECO:0000256" key="2">
    <source>
        <dbReference type="ARBA" id="ARBA00004613"/>
    </source>
</evidence>
<feature type="binding site" evidence="11">
    <location>
        <position position="83"/>
    </location>
    <ligand>
        <name>Fe cation</name>
        <dbReference type="ChEBI" id="CHEBI:24875"/>
        <label>1</label>
    </ligand>
</feature>
<dbReference type="PIRSF" id="PIRSF000898">
    <property type="entry name" value="Acid_Ptase_5"/>
    <property type="match status" value="1"/>
</dbReference>
<evidence type="ECO:0000313" key="13">
    <source>
        <dbReference type="EMBL" id="MPA78006.1"/>
    </source>
</evidence>
<dbReference type="PANTHER" id="PTHR10161">
    <property type="entry name" value="TARTRATE-RESISTANT ACID PHOSPHATASE TYPE 5"/>
    <property type="match status" value="1"/>
</dbReference>
<keyword evidence="5 11" id="KW-0479">Metal-binding</keyword>
<dbReference type="Gene3D" id="3.60.21.10">
    <property type="match status" value="1"/>
</dbReference>
<evidence type="ECO:0000256" key="4">
    <source>
        <dbReference type="ARBA" id="ARBA00022525"/>
    </source>
</evidence>
<sequence>MACFHKKTLAICLQLAIICCSYLVSSFAAFQRFEHAAKSDGSLSFLVVGDWGRRGSYNQSEVASQMGRIGETLDIDFVVSTGDNFYDDGLKGINDPAFKDSFTKIYTAQSLQKQWYSVLGNHDYRGDAKAQLNPVLRKIDSRWLCLRSYLLNAEFVEFFFMDTTPFINMYFDDPLHHTYDWRGITPRETYLANLLKDLESALSNSTADWKIVVGHHAIRSAGHHGDTKELVQQFLPVLEANNVDFYMNGHDHCLERISCIDSPLQFLTSGAGSKAWRGDVKNHNECQVGFFYDGQGFMSVQMTRTDAKIVFYDVFGNVLHEWNTSKDSKQLVSDM</sequence>
<dbReference type="InterPro" id="IPR029052">
    <property type="entry name" value="Metallo-depent_PP-like"/>
</dbReference>
<dbReference type="GO" id="GO:0046872">
    <property type="term" value="F:metal ion binding"/>
    <property type="evidence" value="ECO:0007669"/>
    <property type="project" value="UniProtKB-KW"/>
</dbReference>
<evidence type="ECO:0000256" key="6">
    <source>
        <dbReference type="ARBA" id="ARBA00022729"/>
    </source>
</evidence>
<keyword evidence="7 10" id="KW-0378">Hydrolase</keyword>
<dbReference type="SUPFAM" id="SSF56300">
    <property type="entry name" value="Metallo-dependent phosphatases"/>
    <property type="match status" value="1"/>
</dbReference>
<keyword evidence="6" id="KW-0732">Signal</keyword>
<gene>
    <name evidence="13" type="ORF">Din_047447</name>
</gene>
<evidence type="ECO:0000256" key="7">
    <source>
        <dbReference type="ARBA" id="ARBA00022801"/>
    </source>
</evidence>
<evidence type="ECO:0000256" key="1">
    <source>
        <dbReference type="ARBA" id="ARBA00000032"/>
    </source>
</evidence>
<feature type="binding site" evidence="11">
    <location>
        <position position="250"/>
    </location>
    <ligand>
        <name>Fe cation</name>
        <dbReference type="ChEBI" id="CHEBI:24875"/>
        <label>2</label>
    </ligand>
</feature>
<dbReference type="EMBL" id="GHES01047447">
    <property type="protein sequence ID" value="MPA78006.1"/>
    <property type="molecule type" value="Transcribed_RNA"/>
</dbReference>
<feature type="binding site" evidence="11">
    <location>
        <position position="83"/>
    </location>
    <ligand>
        <name>Fe cation</name>
        <dbReference type="ChEBI" id="CHEBI:24875"/>
        <label>2</label>
    </ligand>
</feature>
<feature type="binding site" evidence="11">
    <location>
        <position position="252"/>
    </location>
    <ligand>
        <name>Fe cation</name>
        <dbReference type="ChEBI" id="CHEBI:24875"/>
        <label>1</label>
    </ligand>
</feature>
<dbReference type="EC" id="3.1.3.2" evidence="10"/>
<comment type="subcellular location">
    <subcellularLocation>
        <location evidence="2">Secreted</location>
    </subcellularLocation>
</comment>
<evidence type="ECO:0000256" key="9">
    <source>
        <dbReference type="ARBA" id="ARBA00023180"/>
    </source>
</evidence>
<comment type="cofactor">
    <cofactor evidence="11">
        <name>Fe cation</name>
        <dbReference type="ChEBI" id="CHEBI:24875"/>
    </cofactor>
    <text evidence="11">Binds 2 iron ions per subunit.</text>
</comment>
<accession>A0A5B7CD31</accession>
<organism evidence="13">
    <name type="scientific">Davidia involucrata</name>
    <name type="common">Dove tree</name>
    <dbReference type="NCBI Taxonomy" id="16924"/>
    <lineage>
        <taxon>Eukaryota</taxon>
        <taxon>Viridiplantae</taxon>
        <taxon>Streptophyta</taxon>
        <taxon>Embryophyta</taxon>
        <taxon>Tracheophyta</taxon>
        <taxon>Spermatophyta</taxon>
        <taxon>Magnoliopsida</taxon>
        <taxon>eudicotyledons</taxon>
        <taxon>Gunneridae</taxon>
        <taxon>Pentapetalae</taxon>
        <taxon>asterids</taxon>
        <taxon>Cornales</taxon>
        <taxon>Nyssaceae</taxon>
        <taxon>Davidia</taxon>
    </lineage>
</organism>
<proteinExistence type="inferred from homology"/>
<feature type="binding site" evidence="11">
    <location>
        <position position="50"/>
    </location>
    <ligand>
        <name>Fe cation</name>
        <dbReference type="ChEBI" id="CHEBI:24875"/>
        <label>1</label>
    </ligand>
</feature>
<dbReference type="AlphaFoldDB" id="A0A5B7CD31"/>
<comment type="catalytic activity">
    <reaction evidence="1 10">
        <text>a phosphate monoester + H2O = an alcohol + phosphate</text>
        <dbReference type="Rhea" id="RHEA:15017"/>
        <dbReference type="ChEBI" id="CHEBI:15377"/>
        <dbReference type="ChEBI" id="CHEBI:30879"/>
        <dbReference type="ChEBI" id="CHEBI:43474"/>
        <dbReference type="ChEBI" id="CHEBI:67140"/>
        <dbReference type="EC" id="3.1.3.2"/>
    </reaction>
</comment>
<evidence type="ECO:0000256" key="3">
    <source>
        <dbReference type="ARBA" id="ARBA00008723"/>
    </source>
</evidence>
<keyword evidence="4" id="KW-0964">Secreted</keyword>
<protein>
    <recommendedName>
        <fullName evidence="10">Purple acid phosphatase</fullName>
        <ecNumber evidence="10">3.1.3.2</ecNumber>
    </recommendedName>
</protein>
<dbReference type="PANTHER" id="PTHR10161:SF44">
    <property type="entry name" value="PURPLE ACID PHOSPHATASE"/>
    <property type="match status" value="1"/>
</dbReference>
<dbReference type="GO" id="GO:0003993">
    <property type="term" value="F:acid phosphatase activity"/>
    <property type="evidence" value="ECO:0007669"/>
    <property type="project" value="UniProtKB-UniRule"/>
</dbReference>
<keyword evidence="8" id="KW-0862">Zinc</keyword>
<dbReference type="CDD" id="cd07378">
    <property type="entry name" value="MPP_ACP5"/>
    <property type="match status" value="1"/>
</dbReference>
<comment type="similarity">
    <text evidence="3">Belongs to the metallophosphoesterase superfamily. Purple acid phosphatase family.</text>
</comment>
<evidence type="ECO:0000256" key="11">
    <source>
        <dbReference type="PIRSR" id="PIRSR000898-1"/>
    </source>
</evidence>
<keyword evidence="9" id="KW-0325">Glycoprotein</keyword>
<dbReference type="InterPro" id="IPR024927">
    <property type="entry name" value="Acid_PPase"/>
</dbReference>
<dbReference type="InterPro" id="IPR051558">
    <property type="entry name" value="Metallophosphoesterase_PAP"/>
</dbReference>